<feature type="transmembrane region" description="Helical" evidence="7">
    <location>
        <begin position="16"/>
        <end position="37"/>
    </location>
</feature>
<evidence type="ECO:0000256" key="1">
    <source>
        <dbReference type="ARBA" id="ARBA00004141"/>
    </source>
</evidence>
<feature type="transmembrane region" description="Helical" evidence="7">
    <location>
        <begin position="131"/>
        <end position="149"/>
    </location>
</feature>
<feature type="transmembrane region" description="Helical" evidence="7">
    <location>
        <begin position="155"/>
        <end position="173"/>
    </location>
</feature>
<evidence type="ECO:0000256" key="2">
    <source>
        <dbReference type="ARBA" id="ARBA00009045"/>
    </source>
</evidence>
<feature type="transmembrane region" description="Helical" evidence="7">
    <location>
        <begin position="215"/>
        <end position="233"/>
    </location>
</feature>
<evidence type="ECO:0000313" key="9">
    <source>
        <dbReference type="EMBL" id="GLY82894.1"/>
    </source>
</evidence>
<keyword evidence="5 7" id="KW-1133">Transmembrane helix</keyword>
<dbReference type="GO" id="GO:0004252">
    <property type="term" value="F:serine-type endopeptidase activity"/>
    <property type="evidence" value="ECO:0007669"/>
    <property type="project" value="InterPro"/>
</dbReference>
<evidence type="ECO:0000256" key="7">
    <source>
        <dbReference type="SAM" id="Phobius"/>
    </source>
</evidence>
<keyword evidence="4" id="KW-0378">Hydrolase</keyword>
<evidence type="ECO:0000313" key="10">
    <source>
        <dbReference type="Proteomes" id="UP001165074"/>
    </source>
</evidence>
<dbReference type="GO" id="GO:0016020">
    <property type="term" value="C:membrane"/>
    <property type="evidence" value="ECO:0007669"/>
    <property type="project" value="UniProtKB-SubCell"/>
</dbReference>
<evidence type="ECO:0000256" key="6">
    <source>
        <dbReference type="ARBA" id="ARBA00023136"/>
    </source>
</evidence>
<dbReference type="EMBL" id="BSTK01000001">
    <property type="protein sequence ID" value="GLY82894.1"/>
    <property type="molecule type" value="Genomic_DNA"/>
</dbReference>
<evidence type="ECO:0000259" key="8">
    <source>
        <dbReference type="Pfam" id="PF01694"/>
    </source>
</evidence>
<evidence type="ECO:0000256" key="5">
    <source>
        <dbReference type="ARBA" id="ARBA00022989"/>
    </source>
</evidence>
<sequence length="248" mass="27348">MALPLYDNQPTRRAPLVTYLLIAVNVVVFLLSPIASIGHGGESRLQRNCEQTTFLLKYGAIPKEMIDDRQAPMPDEVASACHPAPYHKRPWLSALSSMFLHGGVTHILGNMVYLFIFGAATEDRLGRLRFLLFYLLVGYIAAYGFAVTYPGSMTPLVGASGAIAGVLGSHLVLYPRSKTIALVLSFLPFRLPSWTLLVQFFVFQWFSLGDQSQTAYVAHIYGFVAGMICGLLVRRGGFARKSAALSWR</sequence>
<comment type="caution">
    <text evidence="9">The sequence shown here is derived from an EMBL/GenBank/DDBJ whole genome shotgun (WGS) entry which is preliminary data.</text>
</comment>
<dbReference type="Gene3D" id="1.20.1540.10">
    <property type="entry name" value="Rhomboid-like"/>
    <property type="match status" value="1"/>
</dbReference>
<dbReference type="Proteomes" id="UP001165074">
    <property type="component" value="Unassembled WGS sequence"/>
</dbReference>
<feature type="domain" description="Peptidase S54 rhomboid" evidence="8">
    <location>
        <begin position="91"/>
        <end position="235"/>
    </location>
</feature>
<dbReference type="InterPro" id="IPR022764">
    <property type="entry name" value="Peptidase_S54_rhomboid_dom"/>
</dbReference>
<protein>
    <recommendedName>
        <fullName evidence="8">Peptidase S54 rhomboid domain-containing protein</fullName>
    </recommendedName>
</protein>
<dbReference type="SUPFAM" id="SSF144091">
    <property type="entry name" value="Rhomboid-like"/>
    <property type="match status" value="1"/>
</dbReference>
<comment type="subcellular location">
    <subcellularLocation>
        <location evidence="1">Membrane</location>
        <topology evidence="1">Multi-pass membrane protein</topology>
    </subcellularLocation>
</comment>
<keyword evidence="10" id="KW-1185">Reference proteome</keyword>
<dbReference type="PANTHER" id="PTHR43731:SF14">
    <property type="entry name" value="PRESENILIN-ASSOCIATED RHOMBOID-LIKE PROTEIN, MITOCHONDRIAL"/>
    <property type="match status" value="1"/>
</dbReference>
<dbReference type="Pfam" id="PF01694">
    <property type="entry name" value="Rhomboid"/>
    <property type="match status" value="1"/>
</dbReference>
<name>A0A9W6RW38_9ACTN</name>
<comment type="similarity">
    <text evidence="2">Belongs to the peptidase S54 family.</text>
</comment>
<dbReference type="PANTHER" id="PTHR43731">
    <property type="entry name" value="RHOMBOID PROTEASE"/>
    <property type="match status" value="1"/>
</dbReference>
<keyword evidence="3 7" id="KW-0812">Transmembrane</keyword>
<dbReference type="AlphaFoldDB" id="A0A9W6RW38"/>
<gene>
    <name evidence="9" type="ORF">Airi02_008240</name>
</gene>
<reference evidence="9" key="1">
    <citation type="submission" date="2023-03" db="EMBL/GenBank/DDBJ databases">
        <title>Actinoallomurus iriomotensis NBRC 103684.</title>
        <authorList>
            <person name="Ichikawa N."/>
            <person name="Sato H."/>
            <person name="Tonouchi N."/>
        </authorList>
    </citation>
    <scope>NUCLEOTIDE SEQUENCE</scope>
    <source>
        <strain evidence="9">NBRC 103684</strain>
    </source>
</reference>
<dbReference type="RefSeq" id="WP_285566842.1">
    <property type="nucleotide sequence ID" value="NZ_BSTK01000001.1"/>
</dbReference>
<proteinExistence type="inferred from homology"/>
<accession>A0A9W6RW38</accession>
<feature type="transmembrane region" description="Helical" evidence="7">
    <location>
        <begin position="180"/>
        <end position="203"/>
    </location>
</feature>
<dbReference type="InterPro" id="IPR035952">
    <property type="entry name" value="Rhomboid-like_sf"/>
</dbReference>
<feature type="transmembrane region" description="Helical" evidence="7">
    <location>
        <begin position="98"/>
        <end position="119"/>
    </location>
</feature>
<dbReference type="InterPro" id="IPR050925">
    <property type="entry name" value="Rhomboid_protease_S54"/>
</dbReference>
<organism evidence="9 10">
    <name type="scientific">Actinoallomurus iriomotensis</name>
    <dbReference type="NCBI Taxonomy" id="478107"/>
    <lineage>
        <taxon>Bacteria</taxon>
        <taxon>Bacillati</taxon>
        <taxon>Actinomycetota</taxon>
        <taxon>Actinomycetes</taxon>
        <taxon>Streptosporangiales</taxon>
        <taxon>Thermomonosporaceae</taxon>
        <taxon>Actinoallomurus</taxon>
    </lineage>
</organism>
<evidence type="ECO:0000256" key="4">
    <source>
        <dbReference type="ARBA" id="ARBA00022801"/>
    </source>
</evidence>
<keyword evidence="6 7" id="KW-0472">Membrane</keyword>
<evidence type="ECO:0000256" key="3">
    <source>
        <dbReference type="ARBA" id="ARBA00022692"/>
    </source>
</evidence>